<name>A0AAD1WMM8_PELCU</name>
<dbReference type="Proteomes" id="UP001295444">
    <property type="component" value="Chromosome 09"/>
</dbReference>
<keyword evidence="2" id="KW-1185">Reference proteome</keyword>
<evidence type="ECO:0000313" key="2">
    <source>
        <dbReference type="Proteomes" id="UP001295444"/>
    </source>
</evidence>
<evidence type="ECO:0000313" key="1">
    <source>
        <dbReference type="EMBL" id="CAH2314842.1"/>
    </source>
</evidence>
<dbReference type="EMBL" id="OW240920">
    <property type="protein sequence ID" value="CAH2314842.1"/>
    <property type="molecule type" value="Genomic_DNA"/>
</dbReference>
<reference evidence="1" key="1">
    <citation type="submission" date="2022-03" db="EMBL/GenBank/DDBJ databases">
        <authorList>
            <person name="Alioto T."/>
            <person name="Alioto T."/>
            <person name="Gomez Garrido J."/>
        </authorList>
    </citation>
    <scope>NUCLEOTIDE SEQUENCE</scope>
</reference>
<accession>A0AAD1WMM8</accession>
<protein>
    <submittedName>
        <fullName evidence="1">Uncharacterized protein</fullName>
    </submittedName>
</protein>
<organism evidence="1 2">
    <name type="scientific">Pelobates cultripes</name>
    <name type="common">Western spadefoot toad</name>
    <dbReference type="NCBI Taxonomy" id="61616"/>
    <lineage>
        <taxon>Eukaryota</taxon>
        <taxon>Metazoa</taxon>
        <taxon>Chordata</taxon>
        <taxon>Craniata</taxon>
        <taxon>Vertebrata</taxon>
        <taxon>Euteleostomi</taxon>
        <taxon>Amphibia</taxon>
        <taxon>Batrachia</taxon>
        <taxon>Anura</taxon>
        <taxon>Pelobatoidea</taxon>
        <taxon>Pelobatidae</taxon>
        <taxon>Pelobates</taxon>
    </lineage>
</organism>
<proteinExistence type="predicted"/>
<sequence>MGRSLAFAVNGCVFPRLRAQASNIGLFITKIHLNSRKYCDPARPGPIGNSILGYTDSLEELSPEKEDNPQPSRPKATAGHTVAAIRSDFACLTGRLQAVEQTTSDHTPQLTTLDKSSQEVQHTLETQERRIIFIQDITVAKAALRTLGLPRDLPPGALPAVPSHNWNPDRINPFTLRHPTVDPYIAAMT</sequence>
<gene>
    <name evidence="1" type="ORF">PECUL_23A031446</name>
</gene>
<dbReference type="AlphaFoldDB" id="A0AAD1WMM8"/>